<keyword evidence="1" id="KW-0472">Membrane</keyword>
<keyword evidence="1" id="KW-0812">Transmembrane</keyword>
<gene>
    <name evidence="2" type="ORF">KDL01_34565</name>
</gene>
<proteinExistence type="predicted"/>
<dbReference type="AlphaFoldDB" id="A0A941EWA5"/>
<protein>
    <recommendedName>
        <fullName evidence="4">DUF3592 domain-containing protein</fullName>
    </recommendedName>
</protein>
<dbReference type="RefSeq" id="WP_212532898.1">
    <property type="nucleotide sequence ID" value="NZ_JAGSOG010000290.1"/>
</dbReference>
<reference evidence="2" key="1">
    <citation type="submission" date="2021-04" db="EMBL/GenBank/DDBJ databases">
        <title>Genome based classification of Actinospica acidithermotolerans sp. nov., an actinobacterium isolated from an Indonesian hot spring.</title>
        <authorList>
            <person name="Kusuma A.B."/>
            <person name="Putra K.E."/>
            <person name="Nafisah S."/>
            <person name="Loh J."/>
            <person name="Nouioui I."/>
            <person name="Goodfellow M."/>
        </authorList>
    </citation>
    <scope>NUCLEOTIDE SEQUENCE</scope>
    <source>
        <strain evidence="2">CSCA 57</strain>
    </source>
</reference>
<evidence type="ECO:0000313" key="3">
    <source>
        <dbReference type="Proteomes" id="UP000675781"/>
    </source>
</evidence>
<organism evidence="2 3">
    <name type="scientific">Actinospica durhamensis</name>
    <dbReference type="NCBI Taxonomy" id="1508375"/>
    <lineage>
        <taxon>Bacteria</taxon>
        <taxon>Bacillati</taxon>
        <taxon>Actinomycetota</taxon>
        <taxon>Actinomycetes</taxon>
        <taxon>Catenulisporales</taxon>
        <taxon>Actinospicaceae</taxon>
        <taxon>Actinospica</taxon>
    </lineage>
</organism>
<evidence type="ECO:0000256" key="1">
    <source>
        <dbReference type="SAM" id="Phobius"/>
    </source>
</evidence>
<comment type="caution">
    <text evidence="2">The sequence shown here is derived from an EMBL/GenBank/DDBJ whole genome shotgun (WGS) entry which is preliminary data.</text>
</comment>
<dbReference type="EMBL" id="JAGSOG010000290">
    <property type="protein sequence ID" value="MBR7838441.1"/>
    <property type="molecule type" value="Genomic_DNA"/>
</dbReference>
<evidence type="ECO:0000313" key="2">
    <source>
        <dbReference type="EMBL" id="MBR7838441.1"/>
    </source>
</evidence>
<name>A0A941EWA5_9ACTN</name>
<keyword evidence="1" id="KW-1133">Transmembrane helix</keyword>
<sequence>MGKAKRLAYARASVQPAESLRRKLTVLLGALVCAALGACLLVGAVSQAHTELALRDHGVDTQGRIIAVGQGRISECEVSYRDVAGDAHEAWVEGDCGHMEVGQDVPVKFVASKPTTVVAVGGALSLNTILIDFALGLLLFAAGVVGVLSFAGVFDRWRARRLGHRSSAA</sequence>
<feature type="transmembrane region" description="Helical" evidence="1">
    <location>
        <begin position="133"/>
        <end position="154"/>
    </location>
</feature>
<accession>A0A941EWA5</accession>
<dbReference type="Proteomes" id="UP000675781">
    <property type="component" value="Unassembled WGS sequence"/>
</dbReference>
<keyword evidence="3" id="KW-1185">Reference proteome</keyword>
<evidence type="ECO:0008006" key="4">
    <source>
        <dbReference type="Google" id="ProtNLM"/>
    </source>
</evidence>